<dbReference type="Proteomes" id="UP001242368">
    <property type="component" value="Unassembled WGS sequence"/>
</dbReference>
<evidence type="ECO:0000256" key="1">
    <source>
        <dbReference type="SAM" id="Phobius"/>
    </source>
</evidence>
<sequence length="77" mass="9206">MWTSFFNAIQYLTVDVLMVPMDWLAKLELTNWWAANTLNWIFIIICSIAFVYWLKQLKIFKANNEDEQDTTAHSFLK</sequence>
<dbReference type="GO" id="GO:0016757">
    <property type="term" value="F:glycosyltransferase activity"/>
    <property type="evidence" value="ECO:0007669"/>
    <property type="project" value="UniProtKB-KW"/>
</dbReference>
<dbReference type="InterPro" id="IPR045922">
    <property type="entry name" value="DUF6341"/>
</dbReference>
<dbReference type="Pfam" id="PF19868">
    <property type="entry name" value="DUF6341"/>
    <property type="match status" value="1"/>
</dbReference>
<accession>A0ABT8CZQ7</accession>
<name>A0ABT8CZQ7_9FLAO</name>
<reference evidence="3" key="1">
    <citation type="journal article" date="2019" name="Int. J. Syst. Evol. Microbiol.">
        <title>The Global Catalogue of Microorganisms (GCM) 10K type strain sequencing project: providing services to taxonomists for standard genome sequencing and annotation.</title>
        <authorList>
            <consortium name="The Broad Institute Genomics Platform"/>
            <consortium name="The Broad Institute Genome Sequencing Center for Infectious Disease"/>
            <person name="Wu L."/>
            <person name="Ma J."/>
        </authorList>
    </citation>
    <scope>NUCLEOTIDE SEQUENCE [LARGE SCALE GENOMIC DNA]</scope>
    <source>
        <strain evidence="3">CECT 7184</strain>
    </source>
</reference>
<keyword evidence="3" id="KW-1185">Reference proteome</keyword>
<gene>
    <name evidence="2" type="ORF">QW060_15705</name>
</gene>
<proteinExistence type="predicted"/>
<evidence type="ECO:0000313" key="3">
    <source>
        <dbReference type="Proteomes" id="UP001242368"/>
    </source>
</evidence>
<dbReference type="RefSeq" id="WP_290364408.1">
    <property type="nucleotide sequence ID" value="NZ_JAUFQU010000001.1"/>
</dbReference>
<keyword evidence="1" id="KW-1133">Transmembrane helix</keyword>
<keyword evidence="1" id="KW-0472">Membrane</keyword>
<evidence type="ECO:0000313" key="2">
    <source>
        <dbReference type="EMBL" id="MDN3708547.1"/>
    </source>
</evidence>
<organism evidence="2 3">
    <name type="scientific">Paenimyroides ceti</name>
    <dbReference type="NCBI Taxonomy" id="395087"/>
    <lineage>
        <taxon>Bacteria</taxon>
        <taxon>Pseudomonadati</taxon>
        <taxon>Bacteroidota</taxon>
        <taxon>Flavobacteriia</taxon>
        <taxon>Flavobacteriales</taxon>
        <taxon>Flavobacteriaceae</taxon>
        <taxon>Paenimyroides</taxon>
    </lineage>
</organism>
<comment type="caution">
    <text evidence="2">The sequence shown here is derived from an EMBL/GenBank/DDBJ whole genome shotgun (WGS) entry which is preliminary data.</text>
</comment>
<keyword evidence="1" id="KW-0812">Transmembrane</keyword>
<keyword evidence="2" id="KW-0808">Transferase</keyword>
<dbReference type="EMBL" id="JAUFQU010000001">
    <property type="protein sequence ID" value="MDN3708547.1"/>
    <property type="molecule type" value="Genomic_DNA"/>
</dbReference>
<feature type="transmembrane region" description="Helical" evidence="1">
    <location>
        <begin position="32"/>
        <end position="54"/>
    </location>
</feature>
<keyword evidence="2" id="KW-0328">Glycosyltransferase</keyword>
<protein>
    <submittedName>
        <fullName evidence="2">Uracil phosphoribosyltransferase</fullName>
    </submittedName>
</protein>